<dbReference type="AlphaFoldDB" id="A0A2W2DX13"/>
<dbReference type="InterPro" id="IPR009057">
    <property type="entry name" value="Homeodomain-like_sf"/>
</dbReference>
<dbReference type="SUPFAM" id="SSF48498">
    <property type="entry name" value="Tetracyclin repressor-like, C-terminal domain"/>
    <property type="match status" value="1"/>
</dbReference>
<evidence type="ECO:0000256" key="2">
    <source>
        <dbReference type="ARBA" id="ARBA00023125"/>
    </source>
</evidence>
<dbReference type="InterPro" id="IPR001647">
    <property type="entry name" value="HTH_TetR"/>
</dbReference>
<dbReference type="PROSITE" id="PS50977">
    <property type="entry name" value="HTH_TETR_2"/>
    <property type="match status" value="1"/>
</dbReference>
<evidence type="ECO:0000313" key="7">
    <source>
        <dbReference type="Proteomes" id="UP000249304"/>
    </source>
</evidence>
<dbReference type="InterPro" id="IPR036271">
    <property type="entry name" value="Tet_transcr_reg_TetR-rel_C_sf"/>
</dbReference>
<dbReference type="RefSeq" id="WP_111180741.1">
    <property type="nucleotide sequence ID" value="NZ_POUD01000086.1"/>
</dbReference>
<reference evidence="6 7" key="1">
    <citation type="submission" date="2018-01" db="EMBL/GenBank/DDBJ databases">
        <title>Draft genome sequence of Nonomuraea sp. KC333.</title>
        <authorList>
            <person name="Sahin N."/>
            <person name="Saygin H."/>
            <person name="Ay H."/>
        </authorList>
    </citation>
    <scope>NUCLEOTIDE SEQUENCE [LARGE SCALE GENOMIC DNA]</scope>
    <source>
        <strain evidence="6 7">KC333</strain>
    </source>
</reference>
<evidence type="ECO:0000256" key="3">
    <source>
        <dbReference type="ARBA" id="ARBA00023163"/>
    </source>
</evidence>
<keyword evidence="3" id="KW-0804">Transcription</keyword>
<dbReference type="PANTHER" id="PTHR30055">
    <property type="entry name" value="HTH-TYPE TRANSCRIPTIONAL REGULATOR RUTR"/>
    <property type="match status" value="1"/>
</dbReference>
<accession>A0A2W2DX13</accession>
<dbReference type="SUPFAM" id="SSF46689">
    <property type="entry name" value="Homeodomain-like"/>
    <property type="match status" value="1"/>
</dbReference>
<evidence type="ECO:0000256" key="1">
    <source>
        <dbReference type="ARBA" id="ARBA00023015"/>
    </source>
</evidence>
<dbReference type="Gene3D" id="1.10.357.10">
    <property type="entry name" value="Tetracycline Repressor, domain 2"/>
    <property type="match status" value="1"/>
</dbReference>
<dbReference type="GO" id="GO:0003700">
    <property type="term" value="F:DNA-binding transcription factor activity"/>
    <property type="evidence" value="ECO:0007669"/>
    <property type="project" value="TreeGrafter"/>
</dbReference>
<name>A0A2W2DX13_9ACTN</name>
<keyword evidence="7" id="KW-1185">Reference proteome</keyword>
<dbReference type="Proteomes" id="UP000249304">
    <property type="component" value="Unassembled WGS sequence"/>
</dbReference>
<dbReference type="EMBL" id="POUD01000086">
    <property type="protein sequence ID" value="PZG16342.1"/>
    <property type="molecule type" value="Genomic_DNA"/>
</dbReference>
<dbReference type="PANTHER" id="PTHR30055:SF234">
    <property type="entry name" value="HTH-TYPE TRANSCRIPTIONAL REGULATOR BETI"/>
    <property type="match status" value="1"/>
</dbReference>
<sequence length="209" mass="23172">MPSITRRPPRSDEDRTAVRARLLATTQRLLTEGVGFTELGVQRIAAEAKVARSSFYVHFRDKSELLLLLATSLKQKSFDIVSRWQSEREADWEGLARAYEDVLTLYRENAAVLRAINEAATYDPAVRAAWNAQLGRFHRTVADRLRADQRAGLLGPDVDPEIGARVVVFGGFAVLSQHIADGDAADDAAVAREVALAHWHGTFRRPAVP</sequence>
<dbReference type="Pfam" id="PF00440">
    <property type="entry name" value="TetR_N"/>
    <property type="match status" value="1"/>
</dbReference>
<protein>
    <recommendedName>
        <fullName evidence="5">HTH tetR-type domain-containing protein</fullName>
    </recommendedName>
</protein>
<gene>
    <name evidence="6" type="ORF">C1J01_21250</name>
</gene>
<feature type="domain" description="HTH tetR-type" evidence="5">
    <location>
        <begin position="16"/>
        <end position="77"/>
    </location>
</feature>
<dbReference type="Gene3D" id="1.10.10.60">
    <property type="entry name" value="Homeodomain-like"/>
    <property type="match status" value="1"/>
</dbReference>
<proteinExistence type="predicted"/>
<dbReference type="OrthoDB" id="7186647at2"/>
<comment type="caution">
    <text evidence="6">The sequence shown here is derived from an EMBL/GenBank/DDBJ whole genome shotgun (WGS) entry which is preliminary data.</text>
</comment>
<feature type="DNA-binding region" description="H-T-H motif" evidence="4">
    <location>
        <begin position="40"/>
        <end position="59"/>
    </location>
</feature>
<dbReference type="GO" id="GO:0000976">
    <property type="term" value="F:transcription cis-regulatory region binding"/>
    <property type="evidence" value="ECO:0007669"/>
    <property type="project" value="TreeGrafter"/>
</dbReference>
<evidence type="ECO:0000313" key="6">
    <source>
        <dbReference type="EMBL" id="PZG16342.1"/>
    </source>
</evidence>
<keyword evidence="1" id="KW-0805">Transcription regulation</keyword>
<evidence type="ECO:0000259" key="5">
    <source>
        <dbReference type="PROSITE" id="PS50977"/>
    </source>
</evidence>
<organism evidence="6 7">
    <name type="scientific">Nonomuraea aridisoli</name>
    <dbReference type="NCBI Taxonomy" id="2070368"/>
    <lineage>
        <taxon>Bacteria</taxon>
        <taxon>Bacillati</taxon>
        <taxon>Actinomycetota</taxon>
        <taxon>Actinomycetes</taxon>
        <taxon>Streptosporangiales</taxon>
        <taxon>Streptosporangiaceae</taxon>
        <taxon>Nonomuraea</taxon>
    </lineage>
</organism>
<evidence type="ECO:0000256" key="4">
    <source>
        <dbReference type="PROSITE-ProRule" id="PRU00335"/>
    </source>
</evidence>
<dbReference type="InterPro" id="IPR050109">
    <property type="entry name" value="HTH-type_TetR-like_transc_reg"/>
</dbReference>
<keyword evidence="2 4" id="KW-0238">DNA-binding</keyword>